<evidence type="ECO:0000313" key="7">
    <source>
        <dbReference type="Proteomes" id="UP001518989"/>
    </source>
</evidence>
<sequence length="313" mass="33735">MALPVFPVQLPVPDLGPWLGGNLLPGVWSFEAASPGPHVALISLIHGNEIAGALLLARWLREGLRPLRGRLTLVFANLDAFARFDPTDPTLSRFVDEDLNRVWDERVLLGPRRSSELARARALRPLMDGVDVLLDLHSMLWPSDPLILAGDTPDARALGLRLGVPGLVVADQGHSTGRRLIDCAAFARLGRAALLVEGGQHWQPATFEVLEASATALLRHTGLLPASTAPATPPGRLAEVTRTVTATTHGFAFVQDFRGGQVIPARNTLLALDGEQEIRTPHDNCLLVMPTPRALRGHTAVRLARLVDEAGHS</sequence>
<protein>
    <submittedName>
        <fullName evidence="6">Succinylglutamate desuccinylase/aspartoacylase family protein</fullName>
    </submittedName>
</protein>
<keyword evidence="7" id="KW-1185">Reference proteome</keyword>
<dbReference type="Proteomes" id="UP001518989">
    <property type="component" value="Unassembled WGS sequence"/>
</dbReference>
<name>A0ABS3KJE3_9PROT</name>
<evidence type="ECO:0000256" key="4">
    <source>
        <dbReference type="ARBA" id="ARBA00022833"/>
    </source>
</evidence>
<evidence type="ECO:0000256" key="2">
    <source>
        <dbReference type="ARBA" id="ARBA00022723"/>
    </source>
</evidence>
<keyword evidence="4" id="KW-0862">Zinc</keyword>
<reference evidence="6 7" key="1">
    <citation type="submission" date="2020-09" db="EMBL/GenBank/DDBJ databases">
        <title>Roseomonas.</title>
        <authorList>
            <person name="Zhu W."/>
        </authorList>
    </citation>
    <scope>NUCLEOTIDE SEQUENCE [LARGE SCALE GENOMIC DNA]</scope>
    <source>
        <strain evidence="6 7">573</strain>
    </source>
</reference>
<dbReference type="PANTHER" id="PTHR15162:SF7">
    <property type="entry name" value="SUCCINYLGLUTAMATE DESUCCINYLASE"/>
    <property type="match status" value="1"/>
</dbReference>
<dbReference type="Gene3D" id="3.40.630.10">
    <property type="entry name" value="Zn peptidases"/>
    <property type="match status" value="1"/>
</dbReference>
<keyword evidence="2" id="KW-0479">Metal-binding</keyword>
<dbReference type="PANTHER" id="PTHR15162">
    <property type="entry name" value="ASPARTOACYLASE"/>
    <property type="match status" value="1"/>
</dbReference>
<accession>A0ABS3KJE3</accession>
<dbReference type="InterPro" id="IPR055438">
    <property type="entry name" value="AstE_AspA_cat"/>
</dbReference>
<gene>
    <name evidence="6" type="ORF">IAI61_01020</name>
</gene>
<evidence type="ECO:0000313" key="6">
    <source>
        <dbReference type="EMBL" id="MBO1077593.1"/>
    </source>
</evidence>
<organism evidence="6 7">
    <name type="scientific">Roseomonas haemaphysalidis</name>
    <dbReference type="NCBI Taxonomy" id="2768162"/>
    <lineage>
        <taxon>Bacteria</taxon>
        <taxon>Pseudomonadati</taxon>
        <taxon>Pseudomonadota</taxon>
        <taxon>Alphaproteobacteria</taxon>
        <taxon>Acetobacterales</taxon>
        <taxon>Roseomonadaceae</taxon>
        <taxon>Roseomonas</taxon>
    </lineage>
</organism>
<evidence type="ECO:0000259" key="5">
    <source>
        <dbReference type="Pfam" id="PF24827"/>
    </source>
</evidence>
<keyword evidence="3" id="KW-0378">Hydrolase</keyword>
<evidence type="ECO:0000256" key="1">
    <source>
        <dbReference type="ARBA" id="ARBA00001947"/>
    </source>
</evidence>
<comment type="caution">
    <text evidence="6">The sequence shown here is derived from an EMBL/GenBank/DDBJ whole genome shotgun (WGS) entry which is preliminary data.</text>
</comment>
<feature type="domain" description="Succinylglutamate desuccinylase/Aspartoacylase catalytic" evidence="5">
    <location>
        <begin position="35"/>
        <end position="139"/>
    </location>
</feature>
<comment type="cofactor">
    <cofactor evidence="1">
        <name>Zn(2+)</name>
        <dbReference type="ChEBI" id="CHEBI:29105"/>
    </cofactor>
</comment>
<evidence type="ECO:0000256" key="3">
    <source>
        <dbReference type="ARBA" id="ARBA00022801"/>
    </source>
</evidence>
<dbReference type="SUPFAM" id="SSF53187">
    <property type="entry name" value="Zn-dependent exopeptidases"/>
    <property type="match status" value="1"/>
</dbReference>
<dbReference type="InterPro" id="IPR050178">
    <property type="entry name" value="AspA/AstE_fam"/>
</dbReference>
<dbReference type="Pfam" id="PF24827">
    <property type="entry name" value="AstE_AspA_cat"/>
    <property type="match status" value="1"/>
</dbReference>
<proteinExistence type="predicted"/>
<dbReference type="EMBL" id="JACTNG010000001">
    <property type="protein sequence ID" value="MBO1077593.1"/>
    <property type="molecule type" value="Genomic_DNA"/>
</dbReference>